<comment type="cofactor">
    <cofactor evidence="5">
        <name>Mg(2+)</name>
        <dbReference type="ChEBI" id="CHEBI:18420"/>
    </cofactor>
</comment>
<evidence type="ECO:0000256" key="1">
    <source>
        <dbReference type="ARBA" id="ARBA00010638"/>
    </source>
</evidence>
<comment type="similarity">
    <text evidence="1 5">Belongs to the 5-formyltetrahydrofolate cyclo-ligase family.</text>
</comment>
<feature type="binding site" evidence="4">
    <location>
        <begin position="121"/>
        <end position="129"/>
    </location>
    <ligand>
        <name>ATP</name>
        <dbReference type="ChEBI" id="CHEBI:30616"/>
    </ligand>
</feature>
<dbReference type="RefSeq" id="WP_152366939.1">
    <property type="nucleotide sequence ID" value="NZ_BSFH01000024.1"/>
</dbReference>
<dbReference type="Proteomes" id="UP001143349">
    <property type="component" value="Unassembled WGS sequence"/>
</dbReference>
<feature type="binding site" evidence="4">
    <location>
        <position position="51"/>
    </location>
    <ligand>
        <name>substrate</name>
    </ligand>
</feature>
<evidence type="ECO:0000256" key="5">
    <source>
        <dbReference type="RuleBase" id="RU361279"/>
    </source>
</evidence>
<sequence length="194" mass="20864">MVSGLKKQLRQQALAARGQGGDDEAMTRHLLEVLVPHRGKVLAGYWPMRDEADPRPAISAHDGPVCLPVVTGPARPLEFRAFDGRLEAGSFGTSHPPADSPVMQPQVLIVPLAGFDREGHRLGYGGGFYDRTLEILRTSGPVVAIGLAYAVQEIRSIPVEPTDQSLDMIVTDQGVILPQPQNSQVNPDGTKSQS</sequence>
<evidence type="ECO:0000313" key="8">
    <source>
        <dbReference type="Proteomes" id="UP001143349"/>
    </source>
</evidence>
<organism evidence="7 8">
    <name type="scientific">Paracoccus kondratievae</name>
    <dbReference type="NCBI Taxonomy" id="135740"/>
    <lineage>
        <taxon>Bacteria</taxon>
        <taxon>Pseudomonadati</taxon>
        <taxon>Pseudomonadota</taxon>
        <taxon>Alphaproteobacteria</taxon>
        <taxon>Rhodobacterales</taxon>
        <taxon>Paracoccaceae</taxon>
        <taxon>Paracoccus</taxon>
    </lineage>
</organism>
<dbReference type="PANTHER" id="PTHR23407:SF1">
    <property type="entry name" value="5-FORMYLTETRAHYDROFOLATE CYCLO-LIGASE"/>
    <property type="match status" value="1"/>
</dbReference>
<name>A0AAD3RTT7_9RHOB</name>
<feature type="binding site" evidence="4">
    <location>
        <begin position="6"/>
        <end position="10"/>
    </location>
    <ligand>
        <name>ATP</name>
        <dbReference type="ChEBI" id="CHEBI:30616"/>
    </ligand>
</feature>
<evidence type="ECO:0000256" key="2">
    <source>
        <dbReference type="ARBA" id="ARBA00022741"/>
    </source>
</evidence>
<reference evidence="7" key="2">
    <citation type="submission" date="2023-01" db="EMBL/GenBank/DDBJ databases">
        <authorList>
            <person name="Sun Q."/>
            <person name="Evtushenko L."/>
        </authorList>
    </citation>
    <scope>NUCLEOTIDE SEQUENCE</scope>
    <source>
        <strain evidence="7">VKM B-2222</strain>
    </source>
</reference>
<evidence type="ECO:0000313" key="7">
    <source>
        <dbReference type="EMBL" id="GLK64140.1"/>
    </source>
</evidence>
<dbReference type="Gene3D" id="3.40.50.10420">
    <property type="entry name" value="NagB/RpiA/CoA transferase-like"/>
    <property type="match status" value="1"/>
</dbReference>
<dbReference type="AlphaFoldDB" id="A0AAD3RTT7"/>
<keyword evidence="8" id="KW-1185">Reference proteome</keyword>
<dbReference type="InterPro" id="IPR024185">
    <property type="entry name" value="FTHF_cligase-like_sf"/>
</dbReference>
<feature type="region of interest" description="Disordered" evidence="6">
    <location>
        <begin position="1"/>
        <end position="22"/>
    </location>
</feature>
<gene>
    <name evidence="7" type="ORF">GCM10017635_16110</name>
</gene>
<dbReference type="GO" id="GO:0030272">
    <property type="term" value="F:5-formyltetrahydrofolate cyclo-ligase activity"/>
    <property type="evidence" value="ECO:0007669"/>
    <property type="project" value="UniProtKB-EC"/>
</dbReference>
<dbReference type="GO" id="GO:0005524">
    <property type="term" value="F:ATP binding"/>
    <property type="evidence" value="ECO:0007669"/>
    <property type="project" value="UniProtKB-KW"/>
</dbReference>
<comment type="caution">
    <text evidence="7">The sequence shown here is derived from an EMBL/GenBank/DDBJ whole genome shotgun (WGS) entry which is preliminary data.</text>
</comment>
<dbReference type="PANTHER" id="PTHR23407">
    <property type="entry name" value="ATPASE INHIBITOR/5-FORMYLTETRAHYDROFOLATE CYCLO-LIGASE"/>
    <property type="match status" value="1"/>
</dbReference>
<reference evidence="7" key="1">
    <citation type="journal article" date="2014" name="Int. J. Syst. Evol. Microbiol.">
        <title>Complete genome sequence of Corynebacterium casei LMG S-19264T (=DSM 44701T), isolated from a smear-ripened cheese.</title>
        <authorList>
            <consortium name="US DOE Joint Genome Institute (JGI-PGF)"/>
            <person name="Walter F."/>
            <person name="Albersmeier A."/>
            <person name="Kalinowski J."/>
            <person name="Ruckert C."/>
        </authorList>
    </citation>
    <scope>NUCLEOTIDE SEQUENCE</scope>
    <source>
        <strain evidence="7">VKM B-2222</strain>
    </source>
</reference>
<evidence type="ECO:0000256" key="6">
    <source>
        <dbReference type="SAM" id="MobiDB-lite"/>
    </source>
</evidence>
<dbReference type="InterPro" id="IPR002698">
    <property type="entry name" value="FTHF_cligase"/>
</dbReference>
<dbReference type="InterPro" id="IPR037171">
    <property type="entry name" value="NagB/RpiA_transferase-like"/>
</dbReference>
<dbReference type="GO" id="GO:0035999">
    <property type="term" value="P:tetrahydrofolate interconversion"/>
    <property type="evidence" value="ECO:0007669"/>
    <property type="project" value="TreeGrafter"/>
</dbReference>
<comment type="catalytic activity">
    <reaction evidence="5">
        <text>(6S)-5-formyl-5,6,7,8-tetrahydrofolate + ATP = (6R)-5,10-methenyltetrahydrofolate + ADP + phosphate</text>
        <dbReference type="Rhea" id="RHEA:10488"/>
        <dbReference type="ChEBI" id="CHEBI:30616"/>
        <dbReference type="ChEBI" id="CHEBI:43474"/>
        <dbReference type="ChEBI" id="CHEBI:57455"/>
        <dbReference type="ChEBI" id="CHEBI:57457"/>
        <dbReference type="ChEBI" id="CHEBI:456216"/>
        <dbReference type="EC" id="6.3.3.2"/>
    </reaction>
</comment>
<dbReference type="EMBL" id="BSFH01000024">
    <property type="protein sequence ID" value="GLK64140.1"/>
    <property type="molecule type" value="Genomic_DNA"/>
</dbReference>
<keyword evidence="5" id="KW-0479">Metal-binding</keyword>
<accession>A0AAD3RTT7</accession>
<dbReference type="EC" id="6.3.3.2" evidence="5"/>
<dbReference type="GO" id="GO:0009396">
    <property type="term" value="P:folic acid-containing compound biosynthetic process"/>
    <property type="evidence" value="ECO:0007669"/>
    <property type="project" value="TreeGrafter"/>
</dbReference>
<dbReference type="GO" id="GO:0046872">
    <property type="term" value="F:metal ion binding"/>
    <property type="evidence" value="ECO:0007669"/>
    <property type="project" value="UniProtKB-KW"/>
</dbReference>
<proteinExistence type="inferred from homology"/>
<evidence type="ECO:0000256" key="4">
    <source>
        <dbReference type="PIRSR" id="PIRSR006806-1"/>
    </source>
</evidence>
<dbReference type="SUPFAM" id="SSF100950">
    <property type="entry name" value="NagB/RpiA/CoA transferase-like"/>
    <property type="match status" value="1"/>
</dbReference>
<keyword evidence="2 4" id="KW-0547">Nucleotide-binding</keyword>
<protein>
    <recommendedName>
        <fullName evidence="5">5-formyltetrahydrofolate cyclo-ligase</fullName>
        <ecNumber evidence="5">6.3.3.2</ecNumber>
    </recommendedName>
</protein>
<dbReference type="Pfam" id="PF01812">
    <property type="entry name" value="5-FTHF_cyc-lig"/>
    <property type="match status" value="1"/>
</dbReference>
<dbReference type="NCBIfam" id="TIGR02727">
    <property type="entry name" value="MTHFS_bact"/>
    <property type="match status" value="1"/>
</dbReference>
<feature type="compositionally biased region" description="Low complexity" evidence="6">
    <location>
        <begin position="1"/>
        <end position="17"/>
    </location>
</feature>
<keyword evidence="5" id="KW-0460">Magnesium</keyword>
<keyword evidence="3 4" id="KW-0067">ATP-binding</keyword>
<evidence type="ECO:0000256" key="3">
    <source>
        <dbReference type="ARBA" id="ARBA00022840"/>
    </source>
</evidence>
<dbReference type="PIRSF" id="PIRSF006806">
    <property type="entry name" value="FTHF_cligase"/>
    <property type="match status" value="1"/>
</dbReference>